<dbReference type="EMBL" id="MJEA01000008">
    <property type="protein sequence ID" value="OQO70043.1"/>
    <property type="molecule type" value="Genomic_DNA"/>
</dbReference>
<feature type="transmembrane region" description="Helical" evidence="1">
    <location>
        <begin position="34"/>
        <end position="55"/>
    </location>
</feature>
<keyword evidence="1" id="KW-1133">Transmembrane helix</keyword>
<dbReference type="OrthoDB" id="2193422at2"/>
<evidence type="ECO:0000313" key="4">
    <source>
        <dbReference type="Proteomes" id="UP000192477"/>
    </source>
</evidence>
<keyword evidence="1" id="KW-0472">Membrane</keyword>
<evidence type="ECO:0000313" key="5">
    <source>
        <dbReference type="Proteomes" id="UP000321830"/>
    </source>
</evidence>
<gene>
    <name evidence="3" type="ORF">BH747_09045</name>
    <name evidence="2" type="ORF">EVI01_12010</name>
</gene>
<dbReference type="Proteomes" id="UP000192477">
    <property type="component" value="Unassembled WGS sequence"/>
</dbReference>
<dbReference type="AlphaFoldDB" id="A0A1V8YBQ4"/>
<dbReference type="RefSeq" id="WP_010750849.1">
    <property type="nucleotide sequence ID" value="NZ_BJWF01000011.1"/>
</dbReference>
<feature type="transmembrane region" description="Helical" evidence="1">
    <location>
        <begin position="7"/>
        <end position="28"/>
    </location>
</feature>
<evidence type="ECO:0000313" key="2">
    <source>
        <dbReference type="EMBL" id="GEL91864.1"/>
    </source>
</evidence>
<dbReference type="EMBL" id="BJWF01000011">
    <property type="protein sequence ID" value="GEL91864.1"/>
    <property type="molecule type" value="Genomic_DNA"/>
</dbReference>
<keyword evidence="1" id="KW-0812">Transmembrane</keyword>
<accession>A0A1V8YBQ4</accession>
<name>A0A1V8YBQ4_9ENTE</name>
<evidence type="ECO:0000313" key="3">
    <source>
        <dbReference type="EMBL" id="OQO70043.1"/>
    </source>
</evidence>
<reference evidence="2 5" key="2">
    <citation type="submission" date="2019-07" db="EMBL/GenBank/DDBJ databases">
        <title>Whole genome shotgun sequence of Enterococcus villorum NBRC 100699.</title>
        <authorList>
            <person name="Hosoyama A."/>
            <person name="Uohara A."/>
            <person name="Ohji S."/>
            <person name="Ichikawa N."/>
        </authorList>
    </citation>
    <scope>NUCLEOTIDE SEQUENCE [LARGE SCALE GENOMIC DNA]</scope>
    <source>
        <strain evidence="2 5">NBRC 100699</strain>
    </source>
</reference>
<sequence>MRQRNTFLNLFMLVMLLIVASFVISLFIGVVSSILWFAIKLLIPLAIVIWLIRTISGANRYHHRRNY</sequence>
<proteinExistence type="predicted"/>
<evidence type="ECO:0000256" key="1">
    <source>
        <dbReference type="SAM" id="Phobius"/>
    </source>
</evidence>
<protein>
    <submittedName>
        <fullName evidence="3">Uncharacterized protein</fullName>
    </submittedName>
</protein>
<reference evidence="3 4" key="1">
    <citation type="journal article" date="2017" name="BMC Microbiol.">
        <title>Comparative genomics of Enterococcus spp. isolated from bovine feces.</title>
        <authorList>
            <person name="Beukers A.G."/>
            <person name="Zaheer R."/>
            <person name="Goji N."/>
            <person name="Amoako K.K."/>
            <person name="Chaves A.V."/>
            <person name="Ward M.P."/>
            <person name="McAllister T.A."/>
        </authorList>
    </citation>
    <scope>NUCLEOTIDE SEQUENCE [LARGE SCALE GENOMIC DNA]</scope>
    <source>
        <strain evidence="3 4">F1129D 143</strain>
    </source>
</reference>
<organism evidence="3 4">
    <name type="scientific">Enterococcus villorum</name>
    <dbReference type="NCBI Taxonomy" id="112904"/>
    <lineage>
        <taxon>Bacteria</taxon>
        <taxon>Bacillati</taxon>
        <taxon>Bacillota</taxon>
        <taxon>Bacilli</taxon>
        <taxon>Lactobacillales</taxon>
        <taxon>Enterococcaceae</taxon>
        <taxon>Enterococcus</taxon>
    </lineage>
</organism>
<dbReference type="Proteomes" id="UP000321830">
    <property type="component" value="Unassembled WGS sequence"/>
</dbReference>
<comment type="caution">
    <text evidence="3">The sequence shown here is derived from an EMBL/GenBank/DDBJ whole genome shotgun (WGS) entry which is preliminary data.</text>
</comment>